<dbReference type="OrthoDB" id="1862401at2759"/>
<dbReference type="EMBL" id="JAOQAZ010000051">
    <property type="protein sequence ID" value="KAJ4244404.1"/>
    <property type="molecule type" value="Genomic_DNA"/>
</dbReference>
<comment type="caution">
    <text evidence="2">The sequence shown here is derived from an EMBL/GenBank/DDBJ whole genome shotgun (WGS) entry which is preliminary data.</text>
</comment>
<accession>A0A9W8V9C3</accession>
<name>A0A9W8V9C3_9HYPO</name>
<organism evidence="2 3">
    <name type="scientific">Fusarium torreyae</name>
    <dbReference type="NCBI Taxonomy" id="1237075"/>
    <lineage>
        <taxon>Eukaryota</taxon>
        <taxon>Fungi</taxon>
        <taxon>Dikarya</taxon>
        <taxon>Ascomycota</taxon>
        <taxon>Pezizomycotina</taxon>
        <taxon>Sordariomycetes</taxon>
        <taxon>Hypocreomycetidae</taxon>
        <taxon>Hypocreales</taxon>
        <taxon>Nectriaceae</taxon>
        <taxon>Fusarium</taxon>
    </lineage>
</organism>
<sequence>MLCAKCMSMFLKSATRGLHYQEHEGLATAARNGCKICHYLLQRHLLRDWRPLKYEFFLADYRQRHWQIQFCQGDEEVRDIPIWQRPQDLVIFVQVAASSDIPFGYDEFLSLVDADLESTPSRVRMEFPPLQDIPDNTGHEKVAQIAKKWLAACKDNHDCQSASGSQEAGWYPKRLIQVGNESQPPRLVSPTSDTLEGTYAALSHCWGENPDFLMLTSDTLAEFRDEISLSRLPASFRDAIITCRRMEIPYIWIDSLCILQSGPGARQDWLLHSEIMHQVYQNCELNISIDVSSDPHGGAFRSRDQKYLQDCYVWTPFHALPQCPPLPNMVASEDQYTNADEANDCNGVNGSGYLQENTKEQPVSRNLCAVYTQDDFAWPRIHLPLNTRAWVFQERLLSPRTLHFSLDRITWECGQDIELNEYLAESMSYGLATGFDCLYQATYTIRYNGHLSLYYHDLVFEYTVRQLSYPDEDKLVAFAAVARRCSSYLGRDYFAGIFRSTMPMALLWEADVRHDPKRSEVTYRAPSWSWASLDCRIIFRAVREHALVLANVEEVTVDLVDPENPFGQVKSASLTMTGPLVASKALLPLQHNTEEANSQGNYTVMGQWFEVIPDRELVRGSDQEWPEQQRLWIDSQDDMFLLAITEDADRTEGRFCIGILIQKGTEGKFTRVGFWKGNPGFVSKHADTVCEFKSETVTIV</sequence>
<dbReference type="InterPro" id="IPR010730">
    <property type="entry name" value="HET"/>
</dbReference>
<protein>
    <recommendedName>
        <fullName evidence="1">C2H2-type domain-containing protein</fullName>
    </recommendedName>
</protein>
<dbReference type="PANTHER" id="PTHR33112">
    <property type="entry name" value="DOMAIN PROTEIN, PUTATIVE-RELATED"/>
    <property type="match status" value="1"/>
</dbReference>
<dbReference type="PROSITE" id="PS00028">
    <property type="entry name" value="ZINC_FINGER_C2H2_1"/>
    <property type="match status" value="1"/>
</dbReference>
<evidence type="ECO:0000259" key="1">
    <source>
        <dbReference type="PROSITE" id="PS00028"/>
    </source>
</evidence>
<evidence type="ECO:0000313" key="2">
    <source>
        <dbReference type="EMBL" id="KAJ4244404.1"/>
    </source>
</evidence>
<reference evidence="2" key="1">
    <citation type="submission" date="2022-09" db="EMBL/GenBank/DDBJ databases">
        <title>Fusarium specimens isolated from Avocado Roots.</title>
        <authorList>
            <person name="Stajich J."/>
            <person name="Roper C."/>
            <person name="Heimlech-Rivalta G."/>
        </authorList>
    </citation>
    <scope>NUCLEOTIDE SEQUENCE</scope>
    <source>
        <strain evidence="2">CF00136</strain>
    </source>
</reference>
<gene>
    <name evidence="2" type="ORF">NW762_014532</name>
</gene>
<dbReference type="AlphaFoldDB" id="A0A9W8V9C3"/>
<feature type="domain" description="C2H2-type" evidence="1">
    <location>
        <begin position="3"/>
        <end position="23"/>
    </location>
</feature>
<dbReference type="Proteomes" id="UP001152049">
    <property type="component" value="Unassembled WGS sequence"/>
</dbReference>
<dbReference type="PANTHER" id="PTHR33112:SF10">
    <property type="entry name" value="TOL"/>
    <property type="match status" value="1"/>
</dbReference>
<proteinExistence type="predicted"/>
<dbReference type="Pfam" id="PF06985">
    <property type="entry name" value="HET"/>
    <property type="match status" value="1"/>
</dbReference>
<evidence type="ECO:0000313" key="3">
    <source>
        <dbReference type="Proteomes" id="UP001152049"/>
    </source>
</evidence>
<keyword evidence="3" id="KW-1185">Reference proteome</keyword>
<dbReference type="InterPro" id="IPR013087">
    <property type="entry name" value="Znf_C2H2_type"/>
</dbReference>